<evidence type="ECO:0000313" key="1">
    <source>
        <dbReference type="EMBL" id="GFO01592.1"/>
    </source>
</evidence>
<dbReference type="AlphaFoldDB" id="A0AAV4A3Y3"/>
<keyword evidence="2" id="KW-1185">Reference proteome</keyword>
<accession>A0AAV4A3Y3</accession>
<name>A0AAV4A3Y3_9GAST</name>
<reference evidence="1 2" key="1">
    <citation type="journal article" date="2021" name="Elife">
        <title>Chloroplast acquisition without the gene transfer in kleptoplastic sea slugs, Plakobranchus ocellatus.</title>
        <authorList>
            <person name="Maeda T."/>
            <person name="Takahashi S."/>
            <person name="Yoshida T."/>
            <person name="Shimamura S."/>
            <person name="Takaki Y."/>
            <person name="Nagai Y."/>
            <person name="Toyoda A."/>
            <person name="Suzuki Y."/>
            <person name="Arimoto A."/>
            <person name="Ishii H."/>
            <person name="Satoh N."/>
            <person name="Nishiyama T."/>
            <person name="Hasebe M."/>
            <person name="Maruyama T."/>
            <person name="Minagawa J."/>
            <person name="Obokata J."/>
            <person name="Shigenobu S."/>
        </authorList>
    </citation>
    <scope>NUCLEOTIDE SEQUENCE [LARGE SCALE GENOMIC DNA]</scope>
</reference>
<gene>
    <name evidence="1" type="ORF">PoB_002809700</name>
</gene>
<proteinExistence type="predicted"/>
<dbReference type="Proteomes" id="UP000735302">
    <property type="component" value="Unassembled WGS sequence"/>
</dbReference>
<evidence type="ECO:0000313" key="2">
    <source>
        <dbReference type="Proteomes" id="UP000735302"/>
    </source>
</evidence>
<dbReference type="EMBL" id="BLXT01003481">
    <property type="protein sequence ID" value="GFO01592.1"/>
    <property type="molecule type" value="Genomic_DNA"/>
</dbReference>
<comment type="caution">
    <text evidence="1">The sequence shown here is derived from an EMBL/GenBank/DDBJ whole genome shotgun (WGS) entry which is preliminary data.</text>
</comment>
<organism evidence="1 2">
    <name type="scientific">Plakobranchus ocellatus</name>
    <dbReference type="NCBI Taxonomy" id="259542"/>
    <lineage>
        <taxon>Eukaryota</taxon>
        <taxon>Metazoa</taxon>
        <taxon>Spiralia</taxon>
        <taxon>Lophotrochozoa</taxon>
        <taxon>Mollusca</taxon>
        <taxon>Gastropoda</taxon>
        <taxon>Heterobranchia</taxon>
        <taxon>Euthyneura</taxon>
        <taxon>Panpulmonata</taxon>
        <taxon>Sacoglossa</taxon>
        <taxon>Placobranchoidea</taxon>
        <taxon>Plakobranchidae</taxon>
        <taxon>Plakobranchus</taxon>
    </lineage>
</organism>
<feature type="non-terminal residue" evidence="1">
    <location>
        <position position="97"/>
    </location>
</feature>
<protein>
    <submittedName>
        <fullName evidence="1">Uncharacterized protein</fullName>
    </submittedName>
</protein>
<sequence length="97" mass="10790">MLLPVSLLDPIGGVVDKVASEYALRCARALVVGSSLATGVWPDGWPESLRSPCRLDCIQKTKTNLDLTLKAHRELRRTIWSYTIRVIHALNTKYGRG</sequence>